<comment type="function">
    <text evidence="5">Responsible for synthesis of pseudouridine from uracil-55 in the psi GC loop of transfer RNAs.</text>
</comment>
<feature type="active site" description="Nucleophile" evidence="5">
    <location>
        <position position="66"/>
    </location>
</feature>
<dbReference type="InterPro" id="IPR020103">
    <property type="entry name" value="PsdUridine_synth_cat_dom_sf"/>
</dbReference>
<keyword evidence="4 5" id="KW-0413">Isomerase</keyword>
<comment type="similarity">
    <text evidence="2 5">Belongs to the pseudouridine synthase TruB family. Type 1 subfamily.</text>
</comment>
<protein>
    <recommendedName>
        <fullName evidence="5">tRNA pseudouridine synthase B</fullName>
        <ecNumber evidence="5">5.4.99.25</ecNumber>
    </recommendedName>
    <alternativeName>
        <fullName evidence="5">tRNA pseudouridine(55) synthase</fullName>
        <shortName evidence="5">Psi55 synthase</shortName>
    </alternativeName>
    <alternativeName>
        <fullName evidence="5">tRNA pseudouridylate synthase</fullName>
    </alternativeName>
    <alternativeName>
        <fullName evidence="5">tRNA-uridine isomerase</fullName>
    </alternativeName>
</protein>
<evidence type="ECO:0000259" key="7">
    <source>
        <dbReference type="Pfam" id="PF16198"/>
    </source>
</evidence>
<dbReference type="HAMAP" id="MF_01080">
    <property type="entry name" value="TruB_bact"/>
    <property type="match status" value="1"/>
</dbReference>
<name>A0ABY3NLI6_ELIMR</name>
<feature type="domain" description="tRNA pseudouridylate synthase B C-terminal" evidence="7">
    <location>
        <begin position="200"/>
        <end position="243"/>
    </location>
</feature>
<evidence type="ECO:0000256" key="1">
    <source>
        <dbReference type="ARBA" id="ARBA00000385"/>
    </source>
</evidence>
<keyword evidence="3 5" id="KW-0819">tRNA processing</keyword>
<dbReference type="InterPro" id="IPR002501">
    <property type="entry name" value="PsdUridine_synth_N"/>
</dbReference>
<dbReference type="NCBIfam" id="TIGR00431">
    <property type="entry name" value="TruB"/>
    <property type="match status" value="1"/>
</dbReference>
<accession>A0ABY3NLI6</accession>
<dbReference type="InterPro" id="IPR014780">
    <property type="entry name" value="tRNA_psdUridine_synth_TruB"/>
</dbReference>
<comment type="catalytic activity">
    <reaction evidence="1 5">
        <text>uridine(55) in tRNA = pseudouridine(55) in tRNA</text>
        <dbReference type="Rhea" id="RHEA:42532"/>
        <dbReference type="Rhea" id="RHEA-COMP:10101"/>
        <dbReference type="Rhea" id="RHEA-COMP:10102"/>
        <dbReference type="ChEBI" id="CHEBI:65314"/>
        <dbReference type="ChEBI" id="CHEBI:65315"/>
        <dbReference type="EC" id="5.4.99.25"/>
    </reaction>
</comment>
<dbReference type="EC" id="5.4.99.25" evidence="5"/>
<dbReference type="Gene3D" id="3.30.2350.10">
    <property type="entry name" value="Pseudouridine synthase"/>
    <property type="match status" value="1"/>
</dbReference>
<dbReference type="PANTHER" id="PTHR13767">
    <property type="entry name" value="TRNA-PSEUDOURIDINE SYNTHASE"/>
    <property type="match status" value="1"/>
</dbReference>
<dbReference type="Pfam" id="PF16198">
    <property type="entry name" value="TruB_C_2"/>
    <property type="match status" value="1"/>
</dbReference>
<sequence>MSIFLLFFILYQQMKFTAEDIQAGQILLVDKPLDWTSFNAVNKIKWKLRREFNLKKVKVGHAGTLDPRATGLLVICTGKATKQIPQIQDASKEYWAEIKIGVQTESYDTEKPEILPQDISEINETNIHDALKKFLGEIDQKPPIFSALKVDGKRAYDLARAGQEVDIKVRKTTIHYIDRVEINLPYVSFYVGCSKGTYIRSLAHDIGQELGVGAYLTQLRRTKIGEHTIENATADYLENEYRFGDTEE</sequence>
<dbReference type="InterPro" id="IPR032819">
    <property type="entry name" value="TruB_C"/>
</dbReference>
<evidence type="ECO:0000256" key="4">
    <source>
        <dbReference type="ARBA" id="ARBA00023235"/>
    </source>
</evidence>
<feature type="domain" description="Pseudouridine synthase II N-terminal" evidence="6">
    <location>
        <begin position="54"/>
        <end position="199"/>
    </location>
</feature>
<evidence type="ECO:0000256" key="5">
    <source>
        <dbReference type="HAMAP-Rule" id="MF_01080"/>
    </source>
</evidence>
<proteinExistence type="inferred from homology"/>
<evidence type="ECO:0000256" key="2">
    <source>
        <dbReference type="ARBA" id="ARBA00005642"/>
    </source>
</evidence>
<reference evidence="8 9" key="1">
    <citation type="submission" date="2019-07" db="EMBL/GenBank/DDBJ databases">
        <title>Genomic Encyclopedia of Archaeal and Bacterial Type Strains, Phase II (KMG-II): from individual species to whole genera.</title>
        <authorList>
            <person name="Goeker M."/>
        </authorList>
    </citation>
    <scope>NUCLEOTIDE SEQUENCE [LARGE SCALE GENOMIC DNA]</scope>
    <source>
        <strain evidence="8 9">DSM 14571</strain>
    </source>
</reference>
<dbReference type="Proteomes" id="UP000324513">
    <property type="component" value="Unassembled WGS sequence"/>
</dbReference>
<gene>
    <name evidence="5" type="primary">truB</name>
    <name evidence="8" type="ORF">LX74_00393</name>
</gene>
<evidence type="ECO:0000313" key="9">
    <source>
        <dbReference type="Proteomes" id="UP000324513"/>
    </source>
</evidence>
<evidence type="ECO:0000313" key="8">
    <source>
        <dbReference type="EMBL" id="TYO94352.1"/>
    </source>
</evidence>
<keyword evidence="9" id="KW-1185">Reference proteome</keyword>
<comment type="caution">
    <text evidence="8">The sequence shown here is derived from an EMBL/GenBank/DDBJ whole genome shotgun (WGS) entry which is preliminary data.</text>
</comment>
<dbReference type="SUPFAM" id="SSF55120">
    <property type="entry name" value="Pseudouridine synthase"/>
    <property type="match status" value="1"/>
</dbReference>
<dbReference type="Pfam" id="PF01509">
    <property type="entry name" value="TruB_N"/>
    <property type="match status" value="1"/>
</dbReference>
<dbReference type="EMBL" id="VNHK01000001">
    <property type="protein sequence ID" value="TYO94352.1"/>
    <property type="molecule type" value="Genomic_DNA"/>
</dbReference>
<organism evidence="8 9">
    <name type="scientific">Elizabethkingia miricola</name>
    <name type="common">Chryseobacterium miricola</name>
    <dbReference type="NCBI Taxonomy" id="172045"/>
    <lineage>
        <taxon>Bacteria</taxon>
        <taxon>Pseudomonadati</taxon>
        <taxon>Bacteroidota</taxon>
        <taxon>Flavobacteriia</taxon>
        <taxon>Flavobacteriales</taxon>
        <taxon>Weeksellaceae</taxon>
        <taxon>Elizabethkingia</taxon>
    </lineage>
</organism>
<dbReference type="PANTHER" id="PTHR13767:SF2">
    <property type="entry name" value="PSEUDOURIDYLATE SYNTHASE TRUB1"/>
    <property type="match status" value="1"/>
</dbReference>
<evidence type="ECO:0000256" key="3">
    <source>
        <dbReference type="ARBA" id="ARBA00022694"/>
    </source>
</evidence>
<evidence type="ECO:0000259" key="6">
    <source>
        <dbReference type="Pfam" id="PF01509"/>
    </source>
</evidence>
<dbReference type="CDD" id="cd02573">
    <property type="entry name" value="PseudoU_synth_EcTruB"/>
    <property type="match status" value="1"/>
</dbReference>